<evidence type="ECO:0000313" key="4">
    <source>
        <dbReference type="Proteomes" id="UP000734854"/>
    </source>
</evidence>
<comment type="similarity">
    <text evidence="1">Belongs to the peptidase M24 family.</text>
</comment>
<evidence type="ECO:0000313" key="3">
    <source>
        <dbReference type="EMBL" id="KAG6510575.1"/>
    </source>
</evidence>
<dbReference type="Gene3D" id="3.90.230.10">
    <property type="entry name" value="Creatinase/methionine aminopeptidase superfamily"/>
    <property type="match status" value="2"/>
</dbReference>
<protein>
    <submittedName>
        <fullName evidence="3">Uncharacterized protein</fullName>
    </submittedName>
</protein>
<organism evidence="3 4">
    <name type="scientific">Zingiber officinale</name>
    <name type="common">Ginger</name>
    <name type="synonym">Amomum zingiber</name>
    <dbReference type="NCBI Taxonomy" id="94328"/>
    <lineage>
        <taxon>Eukaryota</taxon>
        <taxon>Viridiplantae</taxon>
        <taxon>Streptophyta</taxon>
        <taxon>Embryophyta</taxon>
        <taxon>Tracheophyta</taxon>
        <taxon>Spermatophyta</taxon>
        <taxon>Magnoliopsida</taxon>
        <taxon>Liliopsida</taxon>
        <taxon>Zingiberales</taxon>
        <taxon>Zingiberaceae</taxon>
        <taxon>Zingiber</taxon>
    </lineage>
</organism>
<feature type="region of interest" description="Disordered" evidence="2">
    <location>
        <begin position="362"/>
        <end position="388"/>
    </location>
</feature>
<sequence>MRIPIHSPLFYLFCFDDEAREEKELDLTFPDVVTKYKTATEIVNKALQLVVSQCKPKARVVDLFEKGDSFIRELSSFPVSFDRSSTSDRFDLAPASSLRGISTQGFAIAQMLFLSSRMGRRACSRVGMLDLSECGSERPVFPQIELLLDDLICWDPWHSIMLVFRYFKLSLAMTRMYWKKMTSDMGCHIDWFITVVAHTHVIQEGPVTGRAADVIAAANTTAEVALRLVRPGKKKDLVTPDSSSPSSGTCSSGPPPSAKDATCYMSSTQSSPVDQDDKDGSGPEGHVTEPTMETMEDKFLNPIQKQDENRLTVHGKLVLISAPFLTSHKEKTSHQATSVVDETRVSTNRKVIVRSSYFKHKPSDVNSLHRPNDGATDGNENNDCIPGGYPVKKRKLSEDNENQPPILVMNQENLPSKNARTSIHHGEDNQVSRLNNNGAMVREGGKFGCDISHVNNYTTVAERSMDRFAALMSSFRYTQSSAHASVLRAPLKDVQNSSSSARRKAVPIAIEEFTYTFQK</sequence>
<dbReference type="InterPro" id="IPR036005">
    <property type="entry name" value="Creatinase/aminopeptidase-like"/>
</dbReference>
<dbReference type="EMBL" id="JACMSC010000008">
    <property type="protein sequence ID" value="KAG6510575.1"/>
    <property type="molecule type" value="Genomic_DNA"/>
</dbReference>
<dbReference type="InterPro" id="IPR047113">
    <property type="entry name" value="PA2G4/ARX1"/>
</dbReference>
<gene>
    <name evidence="3" type="ORF">ZIOFF_028600</name>
</gene>
<feature type="region of interest" description="Disordered" evidence="2">
    <location>
        <begin position="235"/>
        <end position="293"/>
    </location>
</feature>
<evidence type="ECO:0000256" key="2">
    <source>
        <dbReference type="SAM" id="MobiDB-lite"/>
    </source>
</evidence>
<dbReference type="PANTHER" id="PTHR10804">
    <property type="entry name" value="PROTEASE FAMILY M24 METHIONYL AMINOPEPTIDASE, AMINOPEPTIDASE P"/>
    <property type="match status" value="1"/>
</dbReference>
<accession>A0A8J5GN62</accession>
<proteinExistence type="inferred from homology"/>
<dbReference type="PANTHER" id="PTHR10804:SF11">
    <property type="entry name" value="PROLIFERATION-ASSOCIATED PROTEIN 2G4"/>
    <property type="match status" value="1"/>
</dbReference>
<keyword evidence="4" id="KW-1185">Reference proteome</keyword>
<comment type="caution">
    <text evidence="3">The sequence shown here is derived from an EMBL/GenBank/DDBJ whole genome shotgun (WGS) entry which is preliminary data.</text>
</comment>
<feature type="compositionally biased region" description="Low complexity" evidence="2">
    <location>
        <begin position="239"/>
        <end position="252"/>
    </location>
</feature>
<reference evidence="3 4" key="1">
    <citation type="submission" date="2020-08" db="EMBL/GenBank/DDBJ databases">
        <title>Plant Genome Project.</title>
        <authorList>
            <person name="Zhang R.-G."/>
        </authorList>
    </citation>
    <scope>NUCLEOTIDE SEQUENCE [LARGE SCALE GENOMIC DNA]</scope>
    <source>
        <tissue evidence="3">Rhizome</tissue>
    </source>
</reference>
<evidence type="ECO:0000256" key="1">
    <source>
        <dbReference type="ARBA" id="ARBA00007319"/>
    </source>
</evidence>
<name>A0A8J5GN62_ZINOF</name>
<feature type="compositionally biased region" description="Polar residues" evidence="2">
    <location>
        <begin position="264"/>
        <end position="273"/>
    </location>
</feature>
<dbReference type="Proteomes" id="UP000734854">
    <property type="component" value="Unassembled WGS sequence"/>
</dbReference>
<dbReference type="SUPFAM" id="SSF55920">
    <property type="entry name" value="Creatinase/aminopeptidase"/>
    <property type="match status" value="2"/>
</dbReference>
<dbReference type="AlphaFoldDB" id="A0A8J5GN62"/>